<dbReference type="GO" id="GO:0009424">
    <property type="term" value="C:bacterial-type flagellum hook"/>
    <property type="evidence" value="ECO:0007669"/>
    <property type="project" value="UniProtKB-UniRule"/>
</dbReference>
<dbReference type="GO" id="GO:0005198">
    <property type="term" value="F:structural molecule activity"/>
    <property type="evidence" value="ECO:0007669"/>
    <property type="project" value="UniProtKB-UniRule"/>
</dbReference>
<accession>A0A9X5BF95</accession>
<keyword evidence="11" id="KW-0966">Cell projection</keyword>
<dbReference type="Pfam" id="PF06429">
    <property type="entry name" value="Flg_bbr_C"/>
    <property type="match status" value="1"/>
</dbReference>
<comment type="subcellular location">
    <subcellularLocation>
        <location evidence="1 7">Bacterial flagellum</location>
    </subcellularLocation>
    <subcellularLocation>
        <location evidence="2 7">Secreted</location>
    </subcellularLocation>
</comment>
<evidence type="ECO:0000256" key="1">
    <source>
        <dbReference type="ARBA" id="ARBA00004365"/>
    </source>
</evidence>
<dbReference type="GO" id="GO:0005576">
    <property type="term" value="C:extracellular region"/>
    <property type="evidence" value="ECO:0007669"/>
    <property type="project" value="UniProtKB-SubCell"/>
</dbReference>
<keyword evidence="5 7" id="KW-0964">Secreted</keyword>
<evidence type="ECO:0000313" key="12">
    <source>
        <dbReference type="Proteomes" id="UP001154420"/>
    </source>
</evidence>
<comment type="caution">
    <text evidence="11">The sequence shown here is derived from an EMBL/GenBank/DDBJ whole genome shotgun (WGS) entry which is preliminary data.</text>
</comment>
<feature type="domain" description="Flagellar hook-associated protein FlgK helical" evidence="10">
    <location>
        <begin position="121"/>
        <end position="281"/>
    </location>
</feature>
<name>A0A9X5BF95_9FIRM</name>
<dbReference type="SUPFAM" id="SSF64518">
    <property type="entry name" value="Phase 1 flagellin"/>
    <property type="match status" value="1"/>
</dbReference>
<evidence type="ECO:0000256" key="5">
    <source>
        <dbReference type="ARBA" id="ARBA00022525"/>
    </source>
</evidence>
<proteinExistence type="inferred from homology"/>
<keyword evidence="12" id="KW-1185">Reference proteome</keyword>
<gene>
    <name evidence="7 11" type="primary">flgK</name>
    <name evidence="11" type="ORF">D5281_08120</name>
</gene>
<keyword evidence="11" id="KW-0969">Cilium</keyword>
<dbReference type="Proteomes" id="UP001154420">
    <property type="component" value="Unassembled WGS sequence"/>
</dbReference>
<evidence type="ECO:0000259" key="8">
    <source>
        <dbReference type="Pfam" id="PF00460"/>
    </source>
</evidence>
<dbReference type="InterPro" id="IPR002371">
    <property type="entry name" value="FlgK"/>
</dbReference>
<dbReference type="GO" id="GO:0044780">
    <property type="term" value="P:bacterial-type flagellum assembly"/>
    <property type="evidence" value="ECO:0007669"/>
    <property type="project" value="InterPro"/>
</dbReference>
<dbReference type="PANTHER" id="PTHR30033">
    <property type="entry name" value="FLAGELLAR HOOK-ASSOCIATED PROTEIN 1"/>
    <property type="match status" value="1"/>
</dbReference>
<evidence type="ECO:0000256" key="3">
    <source>
        <dbReference type="ARBA" id="ARBA00009677"/>
    </source>
</evidence>
<dbReference type="InterPro" id="IPR010930">
    <property type="entry name" value="Flg_bb/hook_C_dom"/>
</dbReference>
<dbReference type="PRINTS" id="PR01005">
    <property type="entry name" value="FLGHOOKAP1"/>
</dbReference>
<protein>
    <recommendedName>
        <fullName evidence="4 7">Flagellar hook-associated protein 1</fullName>
        <shortName evidence="7">HAP1</shortName>
    </recommendedName>
</protein>
<keyword evidence="11" id="KW-0282">Flagellum</keyword>
<evidence type="ECO:0000313" key="11">
    <source>
        <dbReference type="EMBL" id="NBJ92563.1"/>
    </source>
</evidence>
<dbReference type="NCBIfam" id="TIGR02492">
    <property type="entry name" value="flgK_ends"/>
    <property type="match status" value="1"/>
</dbReference>
<dbReference type="Pfam" id="PF00460">
    <property type="entry name" value="Flg_bb_rod"/>
    <property type="match status" value="1"/>
</dbReference>
<evidence type="ECO:0000256" key="2">
    <source>
        <dbReference type="ARBA" id="ARBA00004613"/>
    </source>
</evidence>
<evidence type="ECO:0000256" key="7">
    <source>
        <dbReference type="RuleBase" id="RU362065"/>
    </source>
</evidence>
<evidence type="ECO:0000256" key="6">
    <source>
        <dbReference type="ARBA" id="ARBA00023143"/>
    </source>
</evidence>
<organism evidence="11 12">
    <name type="scientific">Parablautia muri</name>
    <dbReference type="NCBI Taxonomy" id="2320879"/>
    <lineage>
        <taxon>Bacteria</taxon>
        <taxon>Bacillati</taxon>
        <taxon>Bacillota</taxon>
        <taxon>Clostridia</taxon>
        <taxon>Lachnospirales</taxon>
        <taxon>Lachnospiraceae</taxon>
        <taxon>Parablautia</taxon>
    </lineage>
</organism>
<evidence type="ECO:0000256" key="4">
    <source>
        <dbReference type="ARBA" id="ARBA00016244"/>
    </source>
</evidence>
<dbReference type="AlphaFoldDB" id="A0A9X5BF95"/>
<dbReference type="InterPro" id="IPR053927">
    <property type="entry name" value="FlgK_helical"/>
</dbReference>
<feature type="domain" description="Flagellar basal body rod protein N-terminal" evidence="8">
    <location>
        <begin position="26"/>
        <end position="56"/>
    </location>
</feature>
<evidence type="ECO:0000259" key="9">
    <source>
        <dbReference type="Pfam" id="PF06429"/>
    </source>
</evidence>
<reference evidence="11" key="1">
    <citation type="submission" date="2018-09" db="EMBL/GenBank/DDBJ databases">
        <title>Murine metabolic-syndrome-specific gut microbial biobank.</title>
        <authorList>
            <person name="Liu C."/>
        </authorList>
    </citation>
    <scope>NUCLEOTIDE SEQUENCE</scope>
    <source>
        <strain evidence="11">D42-62</strain>
    </source>
</reference>
<comment type="similarity">
    <text evidence="3 7">Belongs to the flagella basal body rod proteins family.</text>
</comment>
<dbReference type="InterPro" id="IPR001444">
    <property type="entry name" value="Flag_bb_rod_N"/>
</dbReference>
<dbReference type="Pfam" id="PF22638">
    <property type="entry name" value="FlgK_D1"/>
    <property type="match status" value="1"/>
</dbReference>
<feature type="domain" description="Flagellar basal-body/hook protein C-terminal" evidence="9">
    <location>
        <begin position="519"/>
        <end position="554"/>
    </location>
</feature>
<sequence length="559" mass="62408">MKQICANLLRMEIASGGNNMSLMGGLYVGLSGLQMGQNALNTTAHNMANVDTTGYTRQQVQQGTRIYNTISTSASAVAYQQIGLGVNYSQVKQVRDVFLDRAYRRESGRSGFYDTFAAAVEEVEDIFQELQGASFAKTIENLWDSVEELAKDPANSVNQSVFVQRCNEFLTRSQAVYQGLSEYQDNLNNKIIRQVDTINAYGKRIAELNLEIQKIESGQVEKANDLRDERNQLIDELSTMAYIDCKTDASGNILIQLEGKDFVRSESANEIGLDYDENGFATPYWTQLAKTKMVNGVKTVTSIEGAEVFNMNRVISSSANTDIGSLKAMMYARGDHRATFRDMDNAGTYNRSISQSVIMNVQAEFDNLVHLITTGINDIFKTAAENASKDNPDSDYMRDPDTKEPYTIFNVRSEVYGTDKDFTTQNIIINGVIKQAPTLLGFKKDDGKVDQETADALKDLFMNEEYNVNPNIKTKTNFIHYYDDMVSLVANDGYVLRGISENQQITVDKVAAAREQILGVSSDEEMSNMVMFQNAYNAASRYINTVSEMLEHLISALGR</sequence>
<dbReference type="EMBL" id="QZDT01000009">
    <property type="protein sequence ID" value="NBJ92563.1"/>
    <property type="molecule type" value="Genomic_DNA"/>
</dbReference>
<keyword evidence="6 7" id="KW-0975">Bacterial flagellum</keyword>
<evidence type="ECO:0000259" key="10">
    <source>
        <dbReference type="Pfam" id="PF22638"/>
    </source>
</evidence>
<dbReference type="PANTHER" id="PTHR30033:SF1">
    <property type="entry name" value="FLAGELLAR HOOK-ASSOCIATED PROTEIN 1"/>
    <property type="match status" value="1"/>
</dbReference>